<dbReference type="Proteomes" id="UP000298663">
    <property type="component" value="Unassembled WGS sequence"/>
</dbReference>
<keyword evidence="3" id="KW-1185">Reference proteome</keyword>
<feature type="compositionally biased region" description="Pro residues" evidence="1">
    <location>
        <begin position="188"/>
        <end position="202"/>
    </location>
</feature>
<evidence type="ECO:0000313" key="2">
    <source>
        <dbReference type="EMBL" id="TKR93593.1"/>
    </source>
</evidence>
<feature type="compositionally biased region" description="Low complexity" evidence="1">
    <location>
        <begin position="467"/>
        <end position="482"/>
    </location>
</feature>
<feature type="region of interest" description="Disordered" evidence="1">
    <location>
        <begin position="178"/>
        <end position="258"/>
    </location>
</feature>
<feature type="compositionally biased region" description="Polar residues" evidence="1">
    <location>
        <begin position="403"/>
        <end position="414"/>
    </location>
</feature>
<feature type="compositionally biased region" description="Pro residues" evidence="1">
    <location>
        <begin position="517"/>
        <end position="559"/>
    </location>
</feature>
<reference evidence="2 3" key="1">
    <citation type="journal article" date="2015" name="Genome Biol.">
        <title>Comparative genomics of Steinernema reveals deeply conserved gene regulatory networks.</title>
        <authorList>
            <person name="Dillman A.R."/>
            <person name="Macchietto M."/>
            <person name="Porter C.F."/>
            <person name="Rogers A."/>
            <person name="Williams B."/>
            <person name="Antoshechkin I."/>
            <person name="Lee M.M."/>
            <person name="Goodwin Z."/>
            <person name="Lu X."/>
            <person name="Lewis E.E."/>
            <person name="Goodrich-Blair H."/>
            <person name="Stock S.P."/>
            <person name="Adams B.J."/>
            <person name="Sternberg P.W."/>
            <person name="Mortazavi A."/>
        </authorList>
    </citation>
    <scope>NUCLEOTIDE SEQUENCE [LARGE SCALE GENOMIC DNA]</scope>
    <source>
        <strain evidence="2 3">ALL</strain>
    </source>
</reference>
<proteinExistence type="predicted"/>
<feature type="compositionally biased region" description="Polar residues" evidence="1">
    <location>
        <begin position="209"/>
        <end position="220"/>
    </location>
</feature>
<feature type="compositionally biased region" description="Polar residues" evidence="1">
    <location>
        <begin position="697"/>
        <end position="711"/>
    </location>
</feature>
<feature type="compositionally biased region" description="Pro residues" evidence="1">
    <location>
        <begin position="352"/>
        <end position="362"/>
    </location>
</feature>
<reference evidence="2 3" key="2">
    <citation type="journal article" date="2019" name="G3 (Bethesda)">
        <title>Hybrid Assembly of the Genome of the Entomopathogenic Nematode Steinernema carpocapsae Identifies the X-Chromosome.</title>
        <authorList>
            <person name="Serra L."/>
            <person name="Macchietto M."/>
            <person name="Macias-Munoz A."/>
            <person name="McGill C.J."/>
            <person name="Rodriguez I.M."/>
            <person name="Rodriguez B."/>
            <person name="Murad R."/>
            <person name="Mortazavi A."/>
        </authorList>
    </citation>
    <scope>NUCLEOTIDE SEQUENCE [LARGE SCALE GENOMIC DNA]</scope>
    <source>
        <strain evidence="2 3">ALL</strain>
    </source>
</reference>
<feature type="compositionally biased region" description="Pro residues" evidence="1">
    <location>
        <begin position="422"/>
        <end position="435"/>
    </location>
</feature>
<feature type="region of interest" description="Disordered" evidence="1">
    <location>
        <begin position="690"/>
        <end position="852"/>
    </location>
</feature>
<feature type="region of interest" description="Disordered" evidence="1">
    <location>
        <begin position="326"/>
        <end position="589"/>
    </location>
</feature>
<accession>A0A4U5PBR2</accession>
<feature type="region of interest" description="Disordered" evidence="1">
    <location>
        <begin position="605"/>
        <end position="649"/>
    </location>
</feature>
<feature type="compositionally biased region" description="Basic and acidic residues" evidence="1">
    <location>
        <begin position="624"/>
        <end position="649"/>
    </location>
</feature>
<feature type="compositionally biased region" description="Basic and acidic residues" evidence="1">
    <location>
        <begin position="727"/>
        <end position="744"/>
    </location>
</feature>
<feature type="compositionally biased region" description="Pro residues" evidence="1">
    <location>
        <begin position="571"/>
        <end position="587"/>
    </location>
</feature>
<feature type="region of interest" description="Disordered" evidence="1">
    <location>
        <begin position="1"/>
        <end position="123"/>
    </location>
</feature>
<dbReference type="EMBL" id="AZBU02000002">
    <property type="protein sequence ID" value="TKR93593.1"/>
    <property type="molecule type" value="Genomic_DNA"/>
</dbReference>
<protein>
    <submittedName>
        <fullName evidence="2">Uncharacterized protein</fullName>
    </submittedName>
</protein>
<dbReference type="STRING" id="34508.A0A4U5PBR2"/>
<organism evidence="2 3">
    <name type="scientific">Steinernema carpocapsae</name>
    <name type="common">Entomopathogenic nematode</name>
    <dbReference type="NCBI Taxonomy" id="34508"/>
    <lineage>
        <taxon>Eukaryota</taxon>
        <taxon>Metazoa</taxon>
        <taxon>Ecdysozoa</taxon>
        <taxon>Nematoda</taxon>
        <taxon>Chromadorea</taxon>
        <taxon>Rhabditida</taxon>
        <taxon>Tylenchina</taxon>
        <taxon>Panagrolaimomorpha</taxon>
        <taxon>Strongyloidoidea</taxon>
        <taxon>Steinernematidae</taxon>
        <taxon>Steinernema</taxon>
    </lineage>
</organism>
<gene>
    <name evidence="2" type="ORF">L596_008015</name>
</gene>
<sequence>MPSPNGKCATTPGESGSKSLKRRKPEAPEDESPGAKRRSEQPSTSQAKKLAATPKSAPRARKPKEKDGVFDEIFNLMDTSMSDNKKNKGNTSKSPPRDRQKPSTSSEAPKYISLQTRDDLMRHDSDNRMAYEFLKKEGLMERLLGHKMLKGRIEPYSYLGFVRREPLHKPLPPEVFTAEFTKSCLQPKGPPGPRTPPGPGPQTPSGSPDHNSSGRSSPAHITNGFEENGNESPQKCTTPPPPPPILMDGGSTEESNKDVLLRQMAQMTDTPVDKLESYFGKDLQNAMGKLDKKTLLAKLKGALKEMTGSDTGRNQDVSREDAVAMDIASDASDNSATVDDDEQQRYTLSPLLLPPPPAPATPPLVLASSPPPPPPPFAGQQFQVPPPTAAPARPPMYPPPGQMHSQMPPHSSAQMPADFAPHQPPPMFQHPPPMEPNYGPINPAVHRQLPPSNFPPPNMQQPPPPIQGQQHLLPLTPAAPLSYPMPPPPLRVNTSLPPPNMCQPPPIQSAQQQRPPTYLPPPNMSFPPPGIPPVDVSVPPPSFSTGPLPPMSQPPPALPQPLMSAPVRFTEPPPPVTPAHLSRPPPHSIASAASSVSLVVRPSGSEYNLVPGQSTPVMPRFQLRGREERNSRRSFGEADLKRHTETERKVKLTRSVQELNKAVASEKEAVEPTEGKIMKTLMNALAVPVKEEKRDLGQSSAVRAANSSQHQSPREGQHQNNNCEQNHGSEVEIEVPQKEAKEVGFFDEEEAPCSSAEQEAEEEAAGAPPAMPAPRPLASIPMPPMGRFGSPGIPPFFGNHFSPGPNRFRPPLNAMRYGPPPPPIPFHPFYGPPRRGMQRTPRPQGPYRPRYF</sequence>
<feature type="compositionally biased region" description="Pro residues" evidence="1">
    <location>
        <begin position="384"/>
        <end position="401"/>
    </location>
</feature>
<evidence type="ECO:0000313" key="3">
    <source>
        <dbReference type="Proteomes" id="UP000298663"/>
    </source>
</evidence>
<name>A0A4U5PBR2_STECR</name>
<feature type="compositionally biased region" description="Pro residues" evidence="1">
    <location>
        <begin position="483"/>
        <end position="507"/>
    </location>
</feature>
<dbReference type="AlphaFoldDB" id="A0A4U5PBR2"/>
<dbReference type="OrthoDB" id="5876869at2759"/>
<comment type="caution">
    <text evidence="2">The sequence shown here is derived from an EMBL/GenBank/DDBJ whole genome shotgun (WGS) entry which is preliminary data.</text>
</comment>
<evidence type="ECO:0000256" key="1">
    <source>
        <dbReference type="SAM" id="MobiDB-lite"/>
    </source>
</evidence>
<feature type="compositionally biased region" description="Pro residues" evidence="1">
    <location>
        <begin position="452"/>
        <end position="466"/>
    </location>
</feature>